<dbReference type="OrthoDB" id="203440at2759"/>
<dbReference type="Pfam" id="PF04000">
    <property type="entry name" value="Sas10_Utp3"/>
    <property type="match status" value="1"/>
</dbReference>
<accession>A0A9P0E0Q4</accession>
<feature type="region of interest" description="Disordered" evidence="2">
    <location>
        <begin position="123"/>
        <end position="167"/>
    </location>
</feature>
<dbReference type="EMBL" id="OV725077">
    <property type="protein sequence ID" value="CAH1391614.1"/>
    <property type="molecule type" value="Genomic_DNA"/>
</dbReference>
<dbReference type="AlphaFoldDB" id="A0A9P0E0Q4"/>
<dbReference type="PANTHER" id="PTHR13237">
    <property type="entry name" value="SOMETHING ABOUT SILENCING PROTEIN 10-RELATED"/>
    <property type="match status" value="1"/>
</dbReference>
<organism evidence="3 4">
    <name type="scientific">Nezara viridula</name>
    <name type="common">Southern green stink bug</name>
    <name type="synonym">Cimex viridulus</name>
    <dbReference type="NCBI Taxonomy" id="85310"/>
    <lineage>
        <taxon>Eukaryota</taxon>
        <taxon>Metazoa</taxon>
        <taxon>Ecdysozoa</taxon>
        <taxon>Arthropoda</taxon>
        <taxon>Hexapoda</taxon>
        <taxon>Insecta</taxon>
        <taxon>Pterygota</taxon>
        <taxon>Neoptera</taxon>
        <taxon>Paraneoptera</taxon>
        <taxon>Hemiptera</taxon>
        <taxon>Heteroptera</taxon>
        <taxon>Panheteroptera</taxon>
        <taxon>Pentatomomorpha</taxon>
        <taxon>Pentatomoidea</taxon>
        <taxon>Pentatomidae</taxon>
        <taxon>Pentatominae</taxon>
        <taxon>Nezara</taxon>
    </lineage>
</organism>
<feature type="compositionally biased region" description="Acidic residues" evidence="2">
    <location>
        <begin position="140"/>
        <end position="149"/>
    </location>
</feature>
<evidence type="ECO:0000256" key="2">
    <source>
        <dbReference type="SAM" id="MobiDB-lite"/>
    </source>
</evidence>
<dbReference type="Proteomes" id="UP001152798">
    <property type="component" value="Chromosome 1"/>
</dbReference>
<dbReference type="PANTHER" id="PTHR13237:SF9">
    <property type="entry name" value="NEUROGUIDIN"/>
    <property type="match status" value="1"/>
</dbReference>
<gene>
    <name evidence="3" type="ORF">NEZAVI_LOCUS2604</name>
</gene>
<evidence type="ECO:0000313" key="3">
    <source>
        <dbReference type="EMBL" id="CAH1391614.1"/>
    </source>
</evidence>
<feature type="region of interest" description="Disordered" evidence="2">
    <location>
        <begin position="286"/>
        <end position="305"/>
    </location>
</feature>
<name>A0A9P0E0Q4_NEZVI</name>
<dbReference type="GO" id="GO:0000462">
    <property type="term" value="P:maturation of SSU-rRNA from tricistronic rRNA transcript (SSU-rRNA, 5.8S rRNA, LSU-rRNA)"/>
    <property type="evidence" value="ECO:0007669"/>
    <property type="project" value="TreeGrafter"/>
</dbReference>
<proteinExistence type="inferred from homology"/>
<reference evidence="3" key="1">
    <citation type="submission" date="2022-01" db="EMBL/GenBank/DDBJ databases">
        <authorList>
            <person name="King R."/>
        </authorList>
    </citation>
    <scope>NUCLEOTIDE SEQUENCE</scope>
</reference>
<protein>
    <recommendedName>
        <fullName evidence="5">Neuroguidin</fullName>
    </recommendedName>
</protein>
<comment type="similarity">
    <text evidence="1">Belongs to the SAS10 family.</text>
</comment>
<dbReference type="GO" id="GO:0032040">
    <property type="term" value="C:small-subunit processome"/>
    <property type="evidence" value="ECO:0007669"/>
    <property type="project" value="TreeGrafter"/>
</dbReference>
<dbReference type="InterPro" id="IPR007146">
    <property type="entry name" value="Sas10/Utp3/C1D"/>
</dbReference>
<evidence type="ECO:0000256" key="1">
    <source>
        <dbReference type="ARBA" id="ARBA00010979"/>
    </source>
</evidence>
<sequence>MNIEHMTEEKEEALKIFKNLKDVGSQVLTLVNTLKDRVVNGELVVENGISLLDVKNQLMIQYLLNLAQLIILKTTGKSIEGSSALDRLIENRIILEKCKPIEQKLKYQIEKYIKRSIVGSVDDNDPSSFKANPEDLMEKSDEDETDDEVSEQKSEKNKDKRKAGVYVPPKLTSVPYEDERRVDKQSKLIERSRNRALRSSVIQELKEEYLDIPVEVKATNSVQQKEDKYQKMKKEYEENYFTRLPVTKEEKRKSKLKFSMGQLSNEITHFEDTSILHGDTTVLSKKRKSVYRKGKGKGKKRRKIR</sequence>
<keyword evidence="4" id="KW-1185">Reference proteome</keyword>
<evidence type="ECO:0008006" key="5">
    <source>
        <dbReference type="Google" id="ProtNLM"/>
    </source>
</evidence>
<evidence type="ECO:0000313" key="4">
    <source>
        <dbReference type="Proteomes" id="UP001152798"/>
    </source>
</evidence>